<dbReference type="Pfam" id="PF00126">
    <property type="entry name" value="HTH_1"/>
    <property type="match status" value="1"/>
</dbReference>
<dbReference type="SUPFAM" id="SSF46785">
    <property type="entry name" value="Winged helix' DNA-binding domain"/>
    <property type="match status" value="1"/>
</dbReference>
<evidence type="ECO:0000313" key="7">
    <source>
        <dbReference type="Proteomes" id="UP001569414"/>
    </source>
</evidence>
<dbReference type="InterPro" id="IPR000847">
    <property type="entry name" value="LysR_HTH_N"/>
</dbReference>
<dbReference type="InterPro" id="IPR036390">
    <property type="entry name" value="WH_DNA-bd_sf"/>
</dbReference>
<keyword evidence="7" id="KW-1185">Reference proteome</keyword>
<dbReference type="Gene3D" id="3.40.190.290">
    <property type="match status" value="1"/>
</dbReference>
<dbReference type="SUPFAM" id="SSF53850">
    <property type="entry name" value="Periplasmic binding protein-like II"/>
    <property type="match status" value="1"/>
</dbReference>
<dbReference type="PANTHER" id="PTHR30126">
    <property type="entry name" value="HTH-TYPE TRANSCRIPTIONAL REGULATOR"/>
    <property type="match status" value="1"/>
</dbReference>
<organism evidence="6 7">
    <name type="scientific">Microbulbifer echini</name>
    <dbReference type="NCBI Taxonomy" id="1529067"/>
    <lineage>
        <taxon>Bacteria</taxon>
        <taxon>Pseudomonadati</taxon>
        <taxon>Pseudomonadota</taxon>
        <taxon>Gammaproteobacteria</taxon>
        <taxon>Cellvibrionales</taxon>
        <taxon>Microbulbiferaceae</taxon>
        <taxon>Microbulbifer</taxon>
    </lineage>
</organism>
<dbReference type="Pfam" id="PF03466">
    <property type="entry name" value="LysR_substrate"/>
    <property type="match status" value="1"/>
</dbReference>
<name>A0ABV4NJ98_9GAMM</name>
<proteinExistence type="inferred from homology"/>
<evidence type="ECO:0000256" key="1">
    <source>
        <dbReference type="ARBA" id="ARBA00009437"/>
    </source>
</evidence>
<dbReference type="Gene3D" id="1.10.10.10">
    <property type="entry name" value="Winged helix-like DNA-binding domain superfamily/Winged helix DNA-binding domain"/>
    <property type="match status" value="1"/>
</dbReference>
<dbReference type="InterPro" id="IPR036388">
    <property type="entry name" value="WH-like_DNA-bd_sf"/>
</dbReference>
<dbReference type="Proteomes" id="UP001569414">
    <property type="component" value="Unassembled WGS sequence"/>
</dbReference>
<evidence type="ECO:0000313" key="6">
    <source>
        <dbReference type="EMBL" id="MFA0789138.1"/>
    </source>
</evidence>
<dbReference type="EMBL" id="JBGMEL010000001">
    <property type="protein sequence ID" value="MFA0789138.1"/>
    <property type="molecule type" value="Genomic_DNA"/>
</dbReference>
<feature type="domain" description="HTH lysR-type" evidence="5">
    <location>
        <begin position="14"/>
        <end position="68"/>
    </location>
</feature>
<evidence type="ECO:0000256" key="3">
    <source>
        <dbReference type="ARBA" id="ARBA00023125"/>
    </source>
</evidence>
<dbReference type="PANTHER" id="PTHR30126:SF5">
    <property type="entry name" value="HTH-TYPE TRANSCRIPTIONAL ACTIVATOR CMPR"/>
    <property type="match status" value="1"/>
</dbReference>
<protein>
    <submittedName>
        <fullName evidence="6">LysR family transcriptional regulator</fullName>
    </submittedName>
</protein>
<evidence type="ECO:0000256" key="4">
    <source>
        <dbReference type="ARBA" id="ARBA00023163"/>
    </source>
</evidence>
<dbReference type="CDD" id="cd08419">
    <property type="entry name" value="PBP2_CbbR_RubisCO_like"/>
    <property type="match status" value="1"/>
</dbReference>
<reference evidence="6 7" key="1">
    <citation type="submission" date="2024-08" db="EMBL/GenBank/DDBJ databases">
        <authorList>
            <person name="Ishaq N."/>
        </authorList>
    </citation>
    <scope>NUCLEOTIDE SEQUENCE [LARGE SCALE GENOMIC DNA]</scope>
    <source>
        <strain evidence="6 7">JCM 30400</strain>
    </source>
</reference>
<evidence type="ECO:0000259" key="5">
    <source>
        <dbReference type="PROSITE" id="PS50931"/>
    </source>
</evidence>
<dbReference type="InterPro" id="IPR005119">
    <property type="entry name" value="LysR_subst-bd"/>
</dbReference>
<dbReference type="RefSeq" id="WP_299579624.1">
    <property type="nucleotide sequence ID" value="NZ_JBGMEL010000001.1"/>
</dbReference>
<keyword evidence="2" id="KW-0805">Transcription regulation</keyword>
<evidence type="ECO:0000256" key="2">
    <source>
        <dbReference type="ARBA" id="ARBA00023015"/>
    </source>
</evidence>
<keyword evidence="4" id="KW-0804">Transcription</keyword>
<comment type="caution">
    <text evidence="6">The sequence shown here is derived from an EMBL/GenBank/DDBJ whole genome shotgun (WGS) entry which is preliminary data.</text>
</comment>
<accession>A0ABV4NJ98</accession>
<comment type="similarity">
    <text evidence="1">Belongs to the LysR transcriptional regulatory family.</text>
</comment>
<dbReference type="PROSITE" id="PS50931">
    <property type="entry name" value="HTH_LYSR"/>
    <property type="match status" value="1"/>
</dbReference>
<gene>
    <name evidence="6" type="ORF">ACCI51_01185</name>
</gene>
<keyword evidence="3" id="KW-0238">DNA-binding</keyword>
<sequence>MPTSRAHARIGTARQLEILLTVFEQRSISAAAKTLHLTQPSVSMQLAKLSAAVGLPLYYAVGKQLEFTEAGLTLVDSAREILKSYEYLELKLAKLRGLETGRLQLAVVTTAKYFIPHLIGEFYEQHPQLDILFRVGNRQQIIDYTGEDEDDFYVFSHPPKNPDLELVEFLPNRLLAIAPEKHPLAGRGKISLQEFASCPFLRREEGSGTRHAIERFLQKQKIDLNIRMTIESNEAIKHAVMSGLGVSILSEHTLAFGGHSGLAILEVEALPIITHWYLARRKSRPLSPAALEFLEYARNLETVPEESGLTWPLPPNS</sequence>